<dbReference type="SUPFAM" id="SSF53335">
    <property type="entry name" value="S-adenosyl-L-methionine-dependent methyltransferases"/>
    <property type="match status" value="1"/>
</dbReference>
<evidence type="ECO:0000256" key="2">
    <source>
        <dbReference type="ARBA" id="ARBA00022679"/>
    </source>
</evidence>
<evidence type="ECO:0000313" key="9">
    <source>
        <dbReference type="Proteomes" id="UP000289340"/>
    </source>
</evidence>
<proteinExistence type="predicted"/>
<evidence type="ECO:0000256" key="3">
    <source>
        <dbReference type="ARBA" id="ARBA00022691"/>
    </source>
</evidence>
<protein>
    <submittedName>
        <fullName evidence="8">Putative O-methyltransferase 3</fullName>
    </submittedName>
    <submittedName>
        <fullName evidence="7">Tabersonine 16-O-methyltransferase</fullName>
        <ecNumber evidence="7">2.1.1.-</ecNumber>
    </submittedName>
</protein>
<feature type="domain" description="O-methyltransferase dimerisation" evidence="6">
    <location>
        <begin position="22"/>
        <end position="110"/>
    </location>
</feature>
<evidence type="ECO:0000256" key="4">
    <source>
        <dbReference type="PIRSR" id="PIRSR005739-1"/>
    </source>
</evidence>
<evidence type="ECO:0000256" key="1">
    <source>
        <dbReference type="ARBA" id="ARBA00022603"/>
    </source>
</evidence>
<dbReference type="GO" id="GO:0009701">
    <property type="term" value="P:isoflavonoid phytoalexin biosynthetic process"/>
    <property type="evidence" value="ECO:0007669"/>
    <property type="project" value="UniProtKB-ARBA"/>
</dbReference>
<reference evidence="8 9" key="2">
    <citation type="submission" date="2018-09" db="EMBL/GenBank/DDBJ databases">
        <title>A high-quality reference genome of wild soybean provides a powerful tool to mine soybean genomes.</title>
        <authorList>
            <person name="Xie M."/>
            <person name="Chung C.Y.L."/>
            <person name="Li M.-W."/>
            <person name="Wong F.-L."/>
            <person name="Chan T.-F."/>
            <person name="Lam H.-M."/>
        </authorList>
    </citation>
    <scope>NUCLEOTIDE SEQUENCE [LARGE SCALE GENOMIC DNA]</scope>
    <source>
        <strain evidence="9">cv. W05</strain>
        <tissue evidence="8">Hypocotyl of etiolated seedlings</tissue>
    </source>
</reference>
<dbReference type="InterPro" id="IPR036390">
    <property type="entry name" value="WH_DNA-bd_sf"/>
</dbReference>
<sequence length="355" mass="40575">MATQSEENATKFLQAYTQIDDHSLRFIHSMSLKCAIDLSIPDIIHKYGQPMPLSQLIASLPIHPSKTCYIHRLMRLLTHSGFFSRHDLVENEQEVITYELTDASRLLLKDHPFSLRPLLLVTLDPSVIKSWCQFSTWLTSEDRTPFQTENGVTYFDYAKRDPKFGHFYNDAMAKDTRFASSVVIENYKEVFEGLKSIVDVGGGIGTMAKAIAKAFPQVKCTVFDLPHVVDGLQGTENIEYVGGDMFEVIPAADCIMLKWVLHCWNDEECMKILKKCKEAIPSDGKVIIMELVMEHNKEDNKLIEMQLCCDMLMMSLFAGKDRTEKEWAHLIASAGFSNYKITHIFDLYHIIEVYP</sequence>
<keyword evidence="1 7" id="KW-0489">Methyltransferase</keyword>
<dbReference type="InterPro" id="IPR029063">
    <property type="entry name" value="SAM-dependent_MTases_sf"/>
</dbReference>
<dbReference type="CDD" id="cd02440">
    <property type="entry name" value="AdoMet_MTases"/>
    <property type="match status" value="1"/>
</dbReference>
<dbReference type="GO" id="GO:0008171">
    <property type="term" value="F:O-methyltransferase activity"/>
    <property type="evidence" value="ECO:0007669"/>
    <property type="project" value="InterPro"/>
</dbReference>
<dbReference type="Gramene" id="XM_028382269.1">
    <property type="protein sequence ID" value="XP_028238070.1"/>
    <property type="gene ID" value="LOC114417161"/>
</dbReference>
<keyword evidence="9" id="KW-1185">Reference proteome</keyword>
<keyword evidence="2 7" id="KW-0808">Transferase</keyword>
<dbReference type="SUPFAM" id="SSF46785">
    <property type="entry name" value="Winged helix' DNA-binding domain"/>
    <property type="match status" value="1"/>
</dbReference>
<evidence type="ECO:0000313" key="7">
    <source>
        <dbReference type="EMBL" id="KHN07781.1"/>
    </source>
</evidence>
<reference evidence="7" key="1">
    <citation type="submission" date="2014-07" db="EMBL/GenBank/DDBJ databases">
        <title>Identification of a novel salt tolerance gene in wild soybean by whole-genome sequencing.</title>
        <authorList>
            <person name="Lam H.-M."/>
            <person name="Qi X."/>
            <person name="Li M.-W."/>
            <person name="Liu X."/>
            <person name="Xie M."/>
            <person name="Ni M."/>
            <person name="Xu X."/>
        </authorList>
    </citation>
    <scope>NUCLEOTIDE SEQUENCE [LARGE SCALE GENOMIC DNA]</scope>
    <source>
        <tissue evidence="7">Root</tissue>
    </source>
</reference>
<feature type="active site" description="Proton acceptor" evidence="4">
    <location>
        <position position="262"/>
    </location>
</feature>
<name>A0A0B2PEH4_GLYSO</name>
<dbReference type="EMBL" id="QZWG01000006">
    <property type="protein sequence ID" value="RZC09582.1"/>
    <property type="molecule type" value="Genomic_DNA"/>
</dbReference>
<dbReference type="EMBL" id="KN666739">
    <property type="protein sequence ID" value="KHN07781.1"/>
    <property type="molecule type" value="Genomic_DNA"/>
</dbReference>
<dbReference type="FunFam" id="1.10.10.10:FF:000213">
    <property type="entry name" value="Coniferyl alcohol 9-O-methyltransferase"/>
    <property type="match status" value="1"/>
</dbReference>
<dbReference type="FunFam" id="3.40.50.150:FF:000206">
    <property type="entry name" value="O-methyltransferase ZRP4"/>
    <property type="match status" value="1"/>
</dbReference>
<dbReference type="InterPro" id="IPR036388">
    <property type="entry name" value="WH-like_DNA-bd_sf"/>
</dbReference>
<keyword evidence="3" id="KW-0949">S-adenosyl-L-methionine</keyword>
<dbReference type="PANTHER" id="PTHR11746">
    <property type="entry name" value="O-METHYLTRANSFERASE"/>
    <property type="match status" value="1"/>
</dbReference>
<dbReference type="InterPro" id="IPR001077">
    <property type="entry name" value="COMT_C"/>
</dbReference>
<dbReference type="PROSITE" id="PS51683">
    <property type="entry name" value="SAM_OMT_II"/>
    <property type="match status" value="1"/>
</dbReference>
<evidence type="ECO:0000259" key="6">
    <source>
        <dbReference type="Pfam" id="PF08100"/>
    </source>
</evidence>
<dbReference type="PIRSF" id="PIRSF005739">
    <property type="entry name" value="O-mtase"/>
    <property type="match status" value="1"/>
</dbReference>
<dbReference type="EC" id="2.1.1.-" evidence="7"/>
<dbReference type="GO" id="GO:0046983">
    <property type="term" value="F:protein dimerization activity"/>
    <property type="evidence" value="ECO:0007669"/>
    <property type="project" value="InterPro"/>
</dbReference>
<dbReference type="InterPro" id="IPR016461">
    <property type="entry name" value="COMT-like"/>
</dbReference>
<evidence type="ECO:0000313" key="8">
    <source>
        <dbReference type="EMBL" id="RZC09582.1"/>
    </source>
</evidence>
<dbReference type="Gene3D" id="1.10.10.10">
    <property type="entry name" value="Winged helix-like DNA-binding domain superfamily/Winged helix DNA-binding domain"/>
    <property type="match status" value="1"/>
</dbReference>
<feature type="domain" description="O-methyltransferase C-terminal" evidence="5">
    <location>
        <begin position="136"/>
        <end position="337"/>
    </location>
</feature>
<dbReference type="Proteomes" id="UP000289340">
    <property type="component" value="Chromosome 6"/>
</dbReference>
<dbReference type="Proteomes" id="UP000053555">
    <property type="component" value="Unassembled WGS sequence"/>
</dbReference>
<organism evidence="7">
    <name type="scientific">Glycine soja</name>
    <name type="common">Wild soybean</name>
    <dbReference type="NCBI Taxonomy" id="3848"/>
    <lineage>
        <taxon>Eukaryota</taxon>
        <taxon>Viridiplantae</taxon>
        <taxon>Streptophyta</taxon>
        <taxon>Embryophyta</taxon>
        <taxon>Tracheophyta</taxon>
        <taxon>Spermatophyta</taxon>
        <taxon>Magnoliopsida</taxon>
        <taxon>eudicotyledons</taxon>
        <taxon>Gunneridae</taxon>
        <taxon>Pentapetalae</taxon>
        <taxon>rosids</taxon>
        <taxon>fabids</taxon>
        <taxon>Fabales</taxon>
        <taxon>Fabaceae</taxon>
        <taxon>Papilionoideae</taxon>
        <taxon>50 kb inversion clade</taxon>
        <taxon>NPAAA clade</taxon>
        <taxon>indigoferoid/millettioid clade</taxon>
        <taxon>Phaseoleae</taxon>
        <taxon>Glycine</taxon>
        <taxon>Glycine subgen. Soja</taxon>
    </lineage>
</organism>
<dbReference type="InterPro" id="IPR012967">
    <property type="entry name" value="COMT_dimerisation"/>
</dbReference>
<dbReference type="GO" id="GO:0032259">
    <property type="term" value="P:methylation"/>
    <property type="evidence" value="ECO:0007669"/>
    <property type="project" value="UniProtKB-KW"/>
</dbReference>
<dbReference type="AlphaFoldDB" id="A0A0B2PEH4"/>
<dbReference type="GO" id="GO:0030746">
    <property type="term" value="F:isoflavone 4'-O-methyltransferase activity"/>
    <property type="evidence" value="ECO:0007669"/>
    <property type="project" value="UniProtKB-ARBA"/>
</dbReference>
<dbReference type="Gene3D" id="3.40.50.150">
    <property type="entry name" value="Vaccinia Virus protein VP39"/>
    <property type="match status" value="1"/>
</dbReference>
<dbReference type="Pfam" id="PF08100">
    <property type="entry name" value="Dimerisation"/>
    <property type="match status" value="1"/>
</dbReference>
<dbReference type="Pfam" id="PF00891">
    <property type="entry name" value="Methyltransf_2"/>
    <property type="match status" value="1"/>
</dbReference>
<gene>
    <name evidence="8" type="ORF">D0Y65_016081</name>
    <name evidence="7" type="ORF">glysoja_033867</name>
</gene>
<accession>A0A0B2PEH4</accession>
<evidence type="ECO:0000259" key="5">
    <source>
        <dbReference type="Pfam" id="PF00891"/>
    </source>
</evidence>